<dbReference type="EMBL" id="CP113797">
    <property type="protein sequence ID" value="WAL58222.1"/>
    <property type="molecule type" value="Genomic_DNA"/>
</dbReference>
<proteinExistence type="inferred from homology"/>
<dbReference type="PANTHER" id="PTHR43646:SF2">
    <property type="entry name" value="GLYCOSYLTRANSFERASE 2-LIKE DOMAIN-CONTAINING PROTEIN"/>
    <property type="match status" value="1"/>
</dbReference>
<evidence type="ECO:0000256" key="9">
    <source>
        <dbReference type="ARBA" id="ARBA00040345"/>
    </source>
</evidence>
<dbReference type="GO" id="GO:0016757">
    <property type="term" value="F:glycosyltransferase activity"/>
    <property type="evidence" value="ECO:0007669"/>
    <property type="project" value="UniProtKB-KW"/>
</dbReference>
<evidence type="ECO:0000313" key="11">
    <source>
        <dbReference type="EMBL" id="WAL58222.1"/>
    </source>
</evidence>
<evidence type="ECO:0000256" key="6">
    <source>
        <dbReference type="ARBA" id="ARBA00037281"/>
    </source>
</evidence>
<dbReference type="InterPro" id="IPR001173">
    <property type="entry name" value="Glyco_trans_2-like"/>
</dbReference>
<comment type="function">
    <text evidence="6">Catalyzes the glycosylation of 4,4'-diaponeurosporenoate, i.e. the esterification of glucose at the C1'' position with the carboxyl group of 4,4'-diaponeurosporenic acid, to form glycosyl-4,4'-diaponeurosporenoate. This is a step in the biosynthesis of staphyloxanthin, an orange pigment present in most staphylococci strains.</text>
</comment>
<comment type="similarity">
    <text evidence="8">Belongs to the glycosyltransferase 2 family. CrtQ subfamily.</text>
</comment>
<dbReference type="KEGG" id="tsin:OXH18_13600"/>
<evidence type="ECO:0000256" key="8">
    <source>
        <dbReference type="ARBA" id="ARBA00038120"/>
    </source>
</evidence>
<evidence type="ECO:0000256" key="2">
    <source>
        <dbReference type="ARBA" id="ARBA00022475"/>
    </source>
</evidence>
<keyword evidence="5" id="KW-0472">Membrane</keyword>
<gene>
    <name evidence="11" type="ORF">OXH18_13600</name>
</gene>
<dbReference type="SUPFAM" id="SSF53448">
    <property type="entry name" value="Nucleotide-diphospho-sugar transferases"/>
    <property type="match status" value="1"/>
</dbReference>
<evidence type="ECO:0000256" key="4">
    <source>
        <dbReference type="ARBA" id="ARBA00022679"/>
    </source>
</evidence>
<dbReference type="RefSeq" id="WP_268607626.1">
    <property type="nucleotide sequence ID" value="NZ_CP113797.1"/>
</dbReference>
<dbReference type="GO" id="GO:0005886">
    <property type="term" value="C:plasma membrane"/>
    <property type="evidence" value="ECO:0007669"/>
    <property type="project" value="UniProtKB-SubCell"/>
</dbReference>
<dbReference type="AlphaFoldDB" id="A0A9E8Z8F6"/>
<comment type="subcellular location">
    <subcellularLocation>
        <location evidence="1">Cell membrane</location>
    </subcellularLocation>
</comment>
<comment type="pathway">
    <text evidence="7">Carotenoid biosynthesis; staphyloxanthin biosynthesis; staphyloxanthin from farnesyl diphosphate: step 4/5.</text>
</comment>
<feature type="domain" description="Glycosyltransferase 2-like" evidence="10">
    <location>
        <begin position="13"/>
        <end position="157"/>
    </location>
</feature>
<evidence type="ECO:0000259" key="10">
    <source>
        <dbReference type="Pfam" id="PF00535"/>
    </source>
</evidence>
<evidence type="ECO:0000256" key="5">
    <source>
        <dbReference type="ARBA" id="ARBA00023136"/>
    </source>
</evidence>
<dbReference type="InterPro" id="IPR029044">
    <property type="entry name" value="Nucleotide-diphossugar_trans"/>
</dbReference>
<name>A0A9E8Z8F6_9CYAN</name>
<accession>A0A9E8Z8F6</accession>
<evidence type="ECO:0000256" key="1">
    <source>
        <dbReference type="ARBA" id="ARBA00004236"/>
    </source>
</evidence>
<keyword evidence="2" id="KW-1003">Cell membrane</keyword>
<evidence type="ECO:0000313" key="12">
    <source>
        <dbReference type="Proteomes" id="UP001163152"/>
    </source>
</evidence>
<keyword evidence="4 11" id="KW-0808">Transferase</keyword>
<dbReference type="Pfam" id="PF00535">
    <property type="entry name" value="Glycos_transf_2"/>
    <property type="match status" value="1"/>
</dbReference>
<protein>
    <recommendedName>
        <fullName evidence="9">4,4'-diaponeurosporenoate glycosyltransferase</fullName>
    </recommendedName>
</protein>
<keyword evidence="3 11" id="KW-0328">Glycosyltransferase</keyword>
<keyword evidence="12" id="KW-1185">Reference proteome</keyword>
<evidence type="ECO:0000256" key="7">
    <source>
        <dbReference type="ARBA" id="ARBA00037904"/>
    </source>
</evidence>
<dbReference type="Gene3D" id="3.90.550.10">
    <property type="entry name" value="Spore Coat Polysaccharide Biosynthesis Protein SpsA, Chain A"/>
    <property type="match status" value="1"/>
</dbReference>
<organism evidence="11 12">
    <name type="scientific">Thermocoleostomius sinensis A174</name>
    <dbReference type="NCBI Taxonomy" id="2016057"/>
    <lineage>
        <taxon>Bacteria</taxon>
        <taxon>Bacillati</taxon>
        <taxon>Cyanobacteriota</taxon>
        <taxon>Cyanophyceae</taxon>
        <taxon>Oculatellales</taxon>
        <taxon>Oculatellaceae</taxon>
        <taxon>Thermocoleostomius</taxon>
    </lineage>
</organism>
<dbReference type="PANTHER" id="PTHR43646">
    <property type="entry name" value="GLYCOSYLTRANSFERASE"/>
    <property type="match status" value="1"/>
</dbReference>
<sequence>MVETPPRSQCQVCVIVPAQNEAELLEHTLTALAHQVDLRGHPFDPTRYEIILLANNCNDDSAAIARRFAQQYPDLVLHVVERTLPASKANIGWVRKLLMDEACDRLMSVGHSQGVIASTDGDTQVAPDWIAATLYEIASGADAVGGRIITNRADRAALSPYARACHLREVGYYFLVSELESFLDPDPFDRWPRHFQHFGASLAVTAKMYQRAGGLPPVRSSEDVALYQALKRINARFCHSLRVRVTTSARQTGRAQKGLADQLSAWTAMGQHQQPFLVEPAAAIVARFQARSELRQLWQQYLKGYSPMLQALALPADRLGLDRDWLMSTMMRATSLGALFEQIEQQQKTEGIWQRQWKLVKIEQAIWELRLLLEPLRQQRNHSKHPSPGQLLPYLHQSLSLPSVNQPLPLTP</sequence>
<dbReference type="Proteomes" id="UP001163152">
    <property type="component" value="Chromosome"/>
</dbReference>
<evidence type="ECO:0000256" key="3">
    <source>
        <dbReference type="ARBA" id="ARBA00022676"/>
    </source>
</evidence>
<reference evidence="11" key="1">
    <citation type="submission" date="2022-12" db="EMBL/GenBank/DDBJ databases">
        <title>Polyphasic identification of a Novel Hot-Spring Cyanobacterium Ocullathermofonsia sinensis gen nov. sp. nov. and Genomic Insights on its Adaptations to the Thermal Habitat.</title>
        <authorList>
            <person name="Daroch M."/>
            <person name="Tang J."/>
            <person name="Jiang Y."/>
        </authorList>
    </citation>
    <scope>NUCLEOTIDE SEQUENCE</scope>
    <source>
        <strain evidence="11">PKUAC-SCTA174</strain>
    </source>
</reference>